<organism evidence="2 3">
    <name type="scientific">Solanum stoloniferum</name>
    <dbReference type="NCBI Taxonomy" id="62892"/>
    <lineage>
        <taxon>Eukaryota</taxon>
        <taxon>Viridiplantae</taxon>
        <taxon>Streptophyta</taxon>
        <taxon>Embryophyta</taxon>
        <taxon>Tracheophyta</taxon>
        <taxon>Spermatophyta</taxon>
        <taxon>Magnoliopsida</taxon>
        <taxon>eudicotyledons</taxon>
        <taxon>Gunneridae</taxon>
        <taxon>Pentapetalae</taxon>
        <taxon>asterids</taxon>
        <taxon>lamiids</taxon>
        <taxon>Solanales</taxon>
        <taxon>Solanaceae</taxon>
        <taxon>Solanoideae</taxon>
        <taxon>Solaneae</taxon>
        <taxon>Solanum</taxon>
    </lineage>
</organism>
<feature type="compositionally biased region" description="Basic and acidic residues" evidence="1">
    <location>
        <begin position="95"/>
        <end position="107"/>
    </location>
</feature>
<accession>A0ABD2RFA3</accession>
<reference evidence="2 3" key="1">
    <citation type="submission" date="2024-05" db="EMBL/GenBank/DDBJ databases">
        <title>De novo assembly of an allotetraploid wild potato.</title>
        <authorList>
            <person name="Hosaka A.J."/>
        </authorList>
    </citation>
    <scope>NUCLEOTIDE SEQUENCE [LARGE SCALE GENOMIC DNA]</scope>
    <source>
        <tissue evidence="2">Young leaves</tissue>
    </source>
</reference>
<dbReference type="Proteomes" id="UP001627284">
    <property type="component" value="Unassembled WGS sequence"/>
</dbReference>
<evidence type="ECO:0000256" key="1">
    <source>
        <dbReference type="SAM" id="MobiDB-lite"/>
    </source>
</evidence>
<feature type="compositionally biased region" description="Basic and acidic residues" evidence="1">
    <location>
        <begin position="31"/>
        <end position="41"/>
    </location>
</feature>
<name>A0ABD2RFA3_9SOLN</name>
<comment type="caution">
    <text evidence="2">The sequence shown here is derived from an EMBL/GenBank/DDBJ whole genome shotgun (WGS) entry which is preliminary data.</text>
</comment>
<proteinExistence type="predicted"/>
<dbReference type="EMBL" id="JBJKTR010000020">
    <property type="protein sequence ID" value="KAL3330132.1"/>
    <property type="molecule type" value="Genomic_DNA"/>
</dbReference>
<sequence>MLAVFCRNREEERRREGVSPPLAAATIVPTGEKREETEKRLPRSFNDCSSRRVTGGFRRQHLDGKEKEKKRGGKPPAGGPSSATRLAELPVADATSRRSKERKREGW</sequence>
<feature type="compositionally biased region" description="Basic and acidic residues" evidence="1">
    <location>
        <begin position="60"/>
        <end position="69"/>
    </location>
</feature>
<protein>
    <submittedName>
        <fullName evidence="2">Uncharacterized protein</fullName>
    </submittedName>
</protein>
<feature type="region of interest" description="Disordered" evidence="1">
    <location>
        <begin position="1"/>
        <end position="107"/>
    </location>
</feature>
<evidence type="ECO:0000313" key="2">
    <source>
        <dbReference type="EMBL" id="KAL3330132.1"/>
    </source>
</evidence>
<feature type="compositionally biased region" description="Basic and acidic residues" evidence="1">
    <location>
        <begin position="7"/>
        <end position="17"/>
    </location>
</feature>
<keyword evidence="3" id="KW-1185">Reference proteome</keyword>
<gene>
    <name evidence="2" type="ORF">AABB24_034143</name>
</gene>
<dbReference type="AlphaFoldDB" id="A0ABD2RFA3"/>
<evidence type="ECO:0000313" key="3">
    <source>
        <dbReference type="Proteomes" id="UP001627284"/>
    </source>
</evidence>